<dbReference type="InterPro" id="IPR031322">
    <property type="entry name" value="Shikimate/glucono_kinase"/>
</dbReference>
<dbReference type="Pfam" id="PF01202">
    <property type="entry name" value="SKI"/>
    <property type="match status" value="1"/>
</dbReference>
<evidence type="ECO:0000256" key="4">
    <source>
        <dbReference type="ARBA" id="ARBA00022605"/>
    </source>
</evidence>
<proteinExistence type="inferred from homology"/>
<organism evidence="11">
    <name type="scientific">marine sediment metagenome</name>
    <dbReference type="NCBI Taxonomy" id="412755"/>
    <lineage>
        <taxon>unclassified sequences</taxon>
        <taxon>metagenomes</taxon>
        <taxon>ecological metagenomes</taxon>
    </lineage>
</organism>
<dbReference type="AlphaFoldDB" id="A0A0F9QW58"/>
<evidence type="ECO:0000256" key="9">
    <source>
        <dbReference type="ARBA" id="ARBA00023141"/>
    </source>
</evidence>
<dbReference type="PANTHER" id="PTHR21087">
    <property type="entry name" value="SHIKIMATE KINASE"/>
    <property type="match status" value="1"/>
</dbReference>
<dbReference type="PRINTS" id="PR01100">
    <property type="entry name" value="SHIKIMTKNASE"/>
</dbReference>
<dbReference type="Gene3D" id="3.40.50.300">
    <property type="entry name" value="P-loop containing nucleotide triphosphate hydrolases"/>
    <property type="match status" value="1"/>
</dbReference>
<keyword evidence="9" id="KW-0057">Aromatic amino acid biosynthesis</keyword>
<keyword evidence="7" id="KW-0418">Kinase</keyword>
<name>A0A0F9QW58_9ZZZZ</name>
<sequence length="173" mass="19212">MVRGNIFLIGPMGAGKSTVGRQLARALGRDFFDSDKEIEKRTGVSISWIFEMEGEAGFRIREQKIIEELTGLSDIVLATGGGAILAEENRRALRSRGNVVYLSATADQLFRRTAKDKKRPLLQTTDPKKQIEDLLALRDPLYSSVADVELRTGEQSIQHAVTQVIEQLEALVK</sequence>
<evidence type="ECO:0000256" key="3">
    <source>
        <dbReference type="ARBA" id="ARBA00012154"/>
    </source>
</evidence>
<dbReference type="EMBL" id="LAZR01003531">
    <property type="protein sequence ID" value="KKN17346.1"/>
    <property type="molecule type" value="Genomic_DNA"/>
</dbReference>
<keyword evidence="6" id="KW-0547">Nucleotide-binding</keyword>
<dbReference type="GO" id="GO:0005829">
    <property type="term" value="C:cytosol"/>
    <property type="evidence" value="ECO:0007669"/>
    <property type="project" value="TreeGrafter"/>
</dbReference>
<dbReference type="GO" id="GO:0004765">
    <property type="term" value="F:shikimate kinase activity"/>
    <property type="evidence" value="ECO:0007669"/>
    <property type="project" value="UniProtKB-EC"/>
</dbReference>
<comment type="catalytic activity">
    <reaction evidence="10">
        <text>shikimate + ATP = 3-phosphoshikimate + ADP + H(+)</text>
        <dbReference type="Rhea" id="RHEA:13121"/>
        <dbReference type="ChEBI" id="CHEBI:15378"/>
        <dbReference type="ChEBI" id="CHEBI:30616"/>
        <dbReference type="ChEBI" id="CHEBI:36208"/>
        <dbReference type="ChEBI" id="CHEBI:145989"/>
        <dbReference type="ChEBI" id="CHEBI:456216"/>
        <dbReference type="EC" id="2.7.1.71"/>
    </reaction>
</comment>
<dbReference type="GO" id="GO:0005524">
    <property type="term" value="F:ATP binding"/>
    <property type="evidence" value="ECO:0007669"/>
    <property type="project" value="UniProtKB-KW"/>
</dbReference>
<comment type="pathway">
    <text evidence="1">Metabolic intermediate biosynthesis; chorismate biosynthesis; chorismate from D-erythrose 4-phosphate and phosphoenolpyruvate: step 5/7.</text>
</comment>
<gene>
    <name evidence="11" type="ORF">LCGC14_0966770</name>
</gene>
<dbReference type="GO" id="GO:0009073">
    <property type="term" value="P:aromatic amino acid family biosynthetic process"/>
    <property type="evidence" value="ECO:0007669"/>
    <property type="project" value="UniProtKB-KW"/>
</dbReference>
<dbReference type="InterPro" id="IPR027417">
    <property type="entry name" value="P-loop_NTPase"/>
</dbReference>
<keyword evidence="8" id="KW-0067">ATP-binding</keyword>
<evidence type="ECO:0000256" key="5">
    <source>
        <dbReference type="ARBA" id="ARBA00022679"/>
    </source>
</evidence>
<evidence type="ECO:0000256" key="10">
    <source>
        <dbReference type="ARBA" id="ARBA00048567"/>
    </source>
</evidence>
<evidence type="ECO:0000256" key="6">
    <source>
        <dbReference type="ARBA" id="ARBA00022741"/>
    </source>
</evidence>
<dbReference type="HAMAP" id="MF_00109">
    <property type="entry name" value="Shikimate_kinase"/>
    <property type="match status" value="1"/>
</dbReference>
<dbReference type="GO" id="GO:0008652">
    <property type="term" value="P:amino acid biosynthetic process"/>
    <property type="evidence" value="ECO:0007669"/>
    <property type="project" value="UniProtKB-KW"/>
</dbReference>
<dbReference type="GO" id="GO:0009423">
    <property type="term" value="P:chorismate biosynthetic process"/>
    <property type="evidence" value="ECO:0007669"/>
    <property type="project" value="UniProtKB-UniPathway"/>
</dbReference>
<dbReference type="PROSITE" id="PS01128">
    <property type="entry name" value="SHIKIMATE_KINASE"/>
    <property type="match status" value="1"/>
</dbReference>
<dbReference type="PANTHER" id="PTHR21087:SF16">
    <property type="entry name" value="SHIKIMATE KINASE 1, CHLOROPLASTIC"/>
    <property type="match status" value="1"/>
</dbReference>
<keyword evidence="4" id="KW-0028">Amino-acid biosynthesis</keyword>
<evidence type="ECO:0000256" key="1">
    <source>
        <dbReference type="ARBA" id="ARBA00004842"/>
    </source>
</evidence>
<comment type="similarity">
    <text evidence="2">Belongs to the shikimate kinase family.</text>
</comment>
<reference evidence="11" key="1">
    <citation type="journal article" date="2015" name="Nature">
        <title>Complex archaea that bridge the gap between prokaryotes and eukaryotes.</title>
        <authorList>
            <person name="Spang A."/>
            <person name="Saw J.H."/>
            <person name="Jorgensen S.L."/>
            <person name="Zaremba-Niedzwiedzka K."/>
            <person name="Martijn J."/>
            <person name="Lind A.E."/>
            <person name="van Eijk R."/>
            <person name="Schleper C."/>
            <person name="Guy L."/>
            <person name="Ettema T.J."/>
        </authorList>
    </citation>
    <scope>NUCLEOTIDE SEQUENCE</scope>
</reference>
<dbReference type="InterPro" id="IPR023000">
    <property type="entry name" value="Shikimate_kinase_CS"/>
</dbReference>
<dbReference type="InterPro" id="IPR000623">
    <property type="entry name" value="Shikimate_kinase/TSH1"/>
</dbReference>
<dbReference type="CDD" id="cd00464">
    <property type="entry name" value="SK"/>
    <property type="match status" value="1"/>
</dbReference>
<comment type="caution">
    <text evidence="11">The sequence shown here is derived from an EMBL/GenBank/DDBJ whole genome shotgun (WGS) entry which is preliminary data.</text>
</comment>
<dbReference type="SUPFAM" id="SSF52540">
    <property type="entry name" value="P-loop containing nucleoside triphosphate hydrolases"/>
    <property type="match status" value="1"/>
</dbReference>
<protein>
    <recommendedName>
        <fullName evidence="3">shikimate kinase</fullName>
        <ecNumber evidence="3">2.7.1.71</ecNumber>
    </recommendedName>
</protein>
<evidence type="ECO:0000256" key="7">
    <source>
        <dbReference type="ARBA" id="ARBA00022777"/>
    </source>
</evidence>
<evidence type="ECO:0000256" key="8">
    <source>
        <dbReference type="ARBA" id="ARBA00022840"/>
    </source>
</evidence>
<evidence type="ECO:0000256" key="2">
    <source>
        <dbReference type="ARBA" id="ARBA00006997"/>
    </source>
</evidence>
<dbReference type="UniPathway" id="UPA00053">
    <property type="reaction ID" value="UER00088"/>
</dbReference>
<dbReference type="EC" id="2.7.1.71" evidence="3"/>
<evidence type="ECO:0000313" key="11">
    <source>
        <dbReference type="EMBL" id="KKN17346.1"/>
    </source>
</evidence>
<accession>A0A0F9QW58</accession>
<dbReference type="NCBIfam" id="NF003456">
    <property type="entry name" value="PRK05057.1"/>
    <property type="match status" value="1"/>
</dbReference>
<keyword evidence="5" id="KW-0808">Transferase</keyword>